<evidence type="ECO:0000256" key="1">
    <source>
        <dbReference type="SAM" id="MobiDB-lite"/>
    </source>
</evidence>
<dbReference type="EMBL" id="BMNH01000001">
    <property type="protein sequence ID" value="GGO61018.1"/>
    <property type="molecule type" value="Genomic_DNA"/>
</dbReference>
<evidence type="ECO:0000313" key="3">
    <source>
        <dbReference type="Proteomes" id="UP000646523"/>
    </source>
</evidence>
<dbReference type="AlphaFoldDB" id="A0A918DEC9"/>
<feature type="region of interest" description="Disordered" evidence="1">
    <location>
        <begin position="1"/>
        <end position="54"/>
    </location>
</feature>
<evidence type="ECO:0000313" key="2">
    <source>
        <dbReference type="EMBL" id="GGO61018.1"/>
    </source>
</evidence>
<reference evidence="2" key="2">
    <citation type="submission" date="2020-09" db="EMBL/GenBank/DDBJ databases">
        <authorList>
            <person name="Sun Q."/>
            <person name="Zhou Y."/>
        </authorList>
    </citation>
    <scope>NUCLEOTIDE SEQUENCE</scope>
    <source>
        <strain evidence="2">CGMCC 4.7368</strain>
    </source>
</reference>
<accession>A0A918DEC9</accession>
<feature type="compositionally biased region" description="Basic and acidic residues" evidence="1">
    <location>
        <begin position="19"/>
        <end position="29"/>
    </location>
</feature>
<name>A0A918DEC9_9ACTN</name>
<keyword evidence="3" id="KW-1185">Reference proteome</keyword>
<feature type="compositionally biased region" description="Low complexity" evidence="1">
    <location>
        <begin position="30"/>
        <end position="45"/>
    </location>
</feature>
<protein>
    <submittedName>
        <fullName evidence="2">Uncharacterized protein</fullName>
    </submittedName>
</protein>
<proteinExistence type="predicted"/>
<organism evidence="2 3">
    <name type="scientific">Nonomuraea cavernae</name>
    <dbReference type="NCBI Taxonomy" id="2045107"/>
    <lineage>
        <taxon>Bacteria</taxon>
        <taxon>Bacillati</taxon>
        <taxon>Actinomycetota</taxon>
        <taxon>Actinomycetes</taxon>
        <taxon>Streptosporangiales</taxon>
        <taxon>Streptosporangiaceae</taxon>
        <taxon>Nonomuraea</taxon>
    </lineage>
</organism>
<sequence>MTTVGSLSVTLAVPAGAVPRDDETSETTRTDTTTSETTATDTTTTGGKKKSKRLGKVRDVACAPHVFFKVRSLQPRNFFIPRTRFIDGPGGEMTVSVTREHEVRAFIETENEKLKSITTDDVVRQLRQMLLPHLEVRHMVFVGHDYTQKISKGMYGNMWYRVFGYRVGWSAWQRLDNCRQVRVTTGIANIPSRVEGWRYWETKHPMFKGRILSRK</sequence>
<dbReference type="Proteomes" id="UP000646523">
    <property type="component" value="Unassembled WGS sequence"/>
</dbReference>
<comment type="caution">
    <text evidence="2">The sequence shown here is derived from an EMBL/GenBank/DDBJ whole genome shotgun (WGS) entry which is preliminary data.</text>
</comment>
<gene>
    <name evidence="2" type="ORF">GCM10012289_02250</name>
</gene>
<reference evidence="2" key="1">
    <citation type="journal article" date="2014" name="Int. J. Syst. Evol. Microbiol.">
        <title>Complete genome sequence of Corynebacterium casei LMG S-19264T (=DSM 44701T), isolated from a smear-ripened cheese.</title>
        <authorList>
            <consortium name="US DOE Joint Genome Institute (JGI-PGF)"/>
            <person name="Walter F."/>
            <person name="Albersmeier A."/>
            <person name="Kalinowski J."/>
            <person name="Ruckert C."/>
        </authorList>
    </citation>
    <scope>NUCLEOTIDE SEQUENCE</scope>
    <source>
        <strain evidence="2">CGMCC 4.7368</strain>
    </source>
</reference>